<gene>
    <name evidence="3" type="ORF">DVH02_19235</name>
</gene>
<dbReference type="Pfam" id="PF20720">
    <property type="entry name" value="nSTAND3"/>
    <property type="match status" value="1"/>
</dbReference>
<protein>
    <recommendedName>
        <fullName evidence="2">Novel STAND NTPase 3 domain-containing protein</fullName>
    </recommendedName>
</protein>
<sequence length="787" mass="88374">MTSMSETVAPGSPRFALHTLGWRAFQDLCAAVLREVWGQSVQAFADSNDGGRDGAFYGTWQPPDEPGCVRELLPGPFVLQCKHTKKADATLAPSELEGEFAKVRALVGRGVCATYVLLTNARVSGQSEEEIRRRLRACGVAHPLVLDGQWLSDIIASHRGLRMFVPRVYGLGDLSQILDERAYTQTSVLMKSAPEQVSTFVVTSAYRKAARSLRDHSFVLLLGDPAVGKSVIALMLAISAADNWGCVAVKPRTSDELVQRWNPHEKGQFFWLDDAFGAVRHEEILTHAWARDLPHVMSAVKNGARVVLTSRNYIYNEARPLLKPYAYPLLREQQVTVDVSDLARAERQQILYNHLTAGDQPADVLSRMKPHLEDAADAEPFRPEAARRLGLQAFTTGLSLNRESITSFMARPRQLLIDVYDQLDVHAHAALALVYATGQDKGLPSPLALDSVQRDIIERAGAAPGATSRAMATLTGTFLTEATALDGQTYWSFHHPTLREGFATWLTTQTHLLPIVLTGMTDRALLSRTDCLPVDSEQRQGTLLRIPPPLYQATAQRISAFRRHRGSSPTAWLEEYERRQSVLSYLSGDGSDDFLRAYLMADSELHTVLLNFGAPARDDLRTRVLARLHRAGLLPEDIRQQAIAHMTDLAVTAPDASWIEDDDWQKQPWHVLLSDKEREGLFEHVRRELVPRLEQRVDSWAAEFDGDPDNDHVEDALFWYSQAFEQRLDDDTAGKFDQACDIYQQVREDPNEAHRDWAPEPHPHRRRTPQNTHPIQEQRSLFDDIDH</sequence>
<evidence type="ECO:0000313" key="4">
    <source>
        <dbReference type="Proteomes" id="UP000253741"/>
    </source>
</evidence>
<reference evidence="3 4" key="1">
    <citation type="submission" date="2018-07" db="EMBL/GenBank/DDBJ databases">
        <title>Streptomyces species from bats.</title>
        <authorList>
            <person name="Dunlap C."/>
        </authorList>
    </citation>
    <scope>NUCLEOTIDE SEQUENCE [LARGE SCALE GENOMIC DNA]</scope>
    <source>
        <strain evidence="3 4">AC230</strain>
    </source>
</reference>
<proteinExistence type="predicted"/>
<dbReference type="Proteomes" id="UP000253741">
    <property type="component" value="Unassembled WGS sequence"/>
</dbReference>
<feature type="compositionally biased region" description="Basic and acidic residues" evidence="1">
    <location>
        <begin position="749"/>
        <end position="762"/>
    </location>
</feature>
<accession>A0A370B876</accession>
<organism evidence="3 4">
    <name type="scientific">Streptomyces corynorhini</name>
    <dbReference type="NCBI Taxonomy" id="2282652"/>
    <lineage>
        <taxon>Bacteria</taxon>
        <taxon>Bacillati</taxon>
        <taxon>Actinomycetota</taxon>
        <taxon>Actinomycetes</taxon>
        <taxon>Kitasatosporales</taxon>
        <taxon>Streptomycetaceae</taxon>
        <taxon>Streptomyces</taxon>
    </lineage>
</organism>
<feature type="domain" description="Novel STAND NTPase 3" evidence="2">
    <location>
        <begin position="200"/>
        <end position="356"/>
    </location>
</feature>
<feature type="compositionally biased region" description="Polar residues" evidence="1">
    <location>
        <begin position="769"/>
        <end position="779"/>
    </location>
</feature>
<name>A0A370B876_9ACTN</name>
<evidence type="ECO:0000313" key="3">
    <source>
        <dbReference type="EMBL" id="RDG36579.1"/>
    </source>
</evidence>
<evidence type="ECO:0000256" key="1">
    <source>
        <dbReference type="SAM" id="MobiDB-lite"/>
    </source>
</evidence>
<dbReference type="AlphaFoldDB" id="A0A370B876"/>
<dbReference type="EMBL" id="QQNA01000149">
    <property type="protein sequence ID" value="RDG36579.1"/>
    <property type="molecule type" value="Genomic_DNA"/>
</dbReference>
<comment type="caution">
    <text evidence="3">The sequence shown here is derived from an EMBL/GenBank/DDBJ whole genome shotgun (WGS) entry which is preliminary data.</text>
</comment>
<evidence type="ECO:0000259" key="2">
    <source>
        <dbReference type="Pfam" id="PF20720"/>
    </source>
</evidence>
<dbReference type="InterPro" id="IPR049050">
    <property type="entry name" value="nSTAND3"/>
</dbReference>
<feature type="region of interest" description="Disordered" evidence="1">
    <location>
        <begin position="749"/>
        <end position="787"/>
    </location>
</feature>
<keyword evidence="4" id="KW-1185">Reference proteome</keyword>